<evidence type="ECO:0000313" key="3">
    <source>
        <dbReference type="Proteomes" id="UP000198666"/>
    </source>
</evidence>
<keyword evidence="1" id="KW-0472">Membrane</keyword>
<proteinExistence type="predicted"/>
<evidence type="ECO:0000313" key="2">
    <source>
        <dbReference type="EMBL" id="SDD15815.1"/>
    </source>
</evidence>
<reference evidence="3" key="1">
    <citation type="submission" date="2016-10" db="EMBL/GenBank/DDBJ databases">
        <authorList>
            <person name="Varghese N."/>
            <person name="Submissions S."/>
        </authorList>
    </citation>
    <scope>NUCLEOTIDE SEQUENCE [LARGE SCALE GENOMIC DNA]</scope>
    <source>
        <strain evidence="3">DSM 21620</strain>
    </source>
</reference>
<feature type="transmembrane region" description="Helical" evidence="1">
    <location>
        <begin position="12"/>
        <end position="34"/>
    </location>
</feature>
<dbReference type="RefSeq" id="WP_093727720.1">
    <property type="nucleotide sequence ID" value="NZ_FMZB01000007.1"/>
</dbReference>
<accession>A0A1G6SI69</accession>
<dbReference type="Gene3D" id="3.30.70.60">
    <property type="match status" value="1"/>
</dbReference>
<dbReference type="STRING" id="361279.SAMN05421663_107104"/>
<keyword evidence="1" id="KW-0812">Transmembrane</keyword>
<dbReference type="Proteomes" id="UP000198666">
    <property type="component" value="Unassembled WGS sequence"/>
</dbReference>
<sequence length="162" mass="18226">MINWSDESQRRKIMLFSFLLVILLTVMCFVLYVMPMKTETNIVETAVANQERLLEASTAPAEQEEVPEAPLENELLKELAKIANANDTTITSIYNDSETDVEGAYVYQLSTTSSDYKALHQFLTEVDGMKRKAEIEQIDVTNASENSYIATISLRVSYNPAS</sequence>
<dbReference type="OrthoDB" id="2968043at2"/>
<evidence type="ECO:0008006" key="4">
    <source>
        <dbReference type="Google" id="ProtNLM"/>
    </source>
</evidence>
<dbReference type="InterPro" id="IPR014717">
    <property type="entry name" value="Transl_elong_EF1B/ribsomal_bS6"/>
</dbReference>
<evidence type="ECO:0000256" key="1">
    <source>
        <dbReference type="SAM" id="Phobius"/>
    </source>
</evidence>
<dbReference type="EMBL" id="FMZB01000007">
    <property type="protein sequence ID" value="SDD15815.1"/>
    <property type="molecule type" value="Genomic_DNA"/>
</dbReference>
<keyword evidence="1" id="KW-1133">Transmembrane helix</keyword>
<gene>
    <name evidence="2" type="ORF">SAMN05421663_107104</name>
</gene>
<organism evidence="2 3">
    <name type="scientific">Terribacillus halophilus</name>
    <dbReference type="NCBI Taxonomy" id="361279"/>
    <lineage>
        <taxon>Bacteria</taxon>
        <taxon>Bacillati</taxon>
        <taxon>Bacillota</taxon>
        <taxon>Bacilli</taxon>
        <taxon>Bacillales</taxon>
        <taxon>Bacillaceae</taxon>
        <taxon>Terribacillus</taxon>
    </lineage>
</organism>
<keyword evidence="3" id="KW-1185">Reference proteome</keyword>
<protein>
    <recommendedName>
        <fullName evidence="4">Type II secretion system (T2SS), protein M</fullName>
    </recommendedName>
</protein>
<name>A0A1G6SI69_9BACI</name>
<dbReference type="AlphaFoldDB" id="A0A1G6SI69"/>